<dbReference type="AlphaFoldDB" id="A0A6A6PV89"/>
<evidence type="ECO:0000256" key="3">
    <source>
        <dbReference type="ARBA" id="ARBA00022801"/>
    </source>
</evidence>
<evidence type="ECO:0000313" key="7">
    <source>
        <dbReference type="Proteomes" id="UP000799767"/>
    </source>
</evidence>
<dbReference type="InterPro" id="IPR038222">
    <property type="entry name" value="DHHA2_dom_sf"/>
</dbReference>
<dbReference type="InterPro" id="IPR004097">
    <property type="entry name" value="DHHA2"/>
</dbReference>
<dbReference type="EMBL" id="MU001635">
    <property type="protein sequence ID" value="KAF2483644.1"/>
    <property type="molecule type" value="Genomic_DNA"/>
</dbReference>
<proteinExistence type="predicted"/>
<dbReference type="GeneID" id="54478177"/>
<keyword evidence="3" id="KW-0378">Hydrolase</keyword>
<dbReference type="Gene3D" id="3.90.1640.10">
    <property type="entry name" value="inorganic pyrophosphatase (n-terminal core)"/>
    <property type="match status" value="1"/>
</dbReference>
<dbReference type="GO" id="GO:0046872">
    <property type="term" value="F:metal ion binding"/>
    <property type="evidence" value="ECO:0007669"/>
    <property type="project" value="UniProtKB-KW"/>
</dbReference>
<dbReference type="GO" id="GO:0004309">
    <property type="term" value="F:exopolyphosphatase activity"/>
    <property type="evidence" value="ECO:0007669"/>
    <property type="project" value="TreeGrafter"/>
</dbReference>
<dbReference type="PANTHER" id="PTHR12112">
    <property type="entry name" value="BNIP - RELATED"/>
    <property type="match status" value="1"/>
</dbReference>
<reference evidence="6" key="1">
    <citation type="journal article" date="2020" name="Stud. Mycol.">
        <title>101 Dothideomycetes genomes: a test case for predicting lifestyles and emergence of pathogens.</title>
        <authorList>
            <person name="Haridas S."/>
            <person name="Albert R."/>
            <person name="Binder M."/>
            <person name="Bloem J."/>
            <person name="Labutti K."/>
            <person name="Salamov A."/>
            <person name="Andreopoulos B."/>
            <person name="Baker S."/>
            <person name="Barry K."/>
            <person name="Bills G."/>
            <person name="Bluhm B."/>
            <person name="Cannon C."/>
            <person name="Castanera R."/>
            <person name="Culley D."/>
            <person name="Daum C."/>
            <person name="Ezra D."/>
            <person name="Gonzalez J."/>
            <person name="Henrissat B."/>
            <person name="Kuo A."/>
            <person name="Liang C."/>
            <person name="Lipzen A."/>
            <person name="Lutzoni F."/>
            <person name="Magnuson J."/>
            <person name="Mondo S."/>
            <person name="Nolan M."/>
            <person name="Ohm R."/>
            <person name="Pangilinan J."/>
            <person name="Park H.-J."/>
            <person name="Ramirez L."/>
            <person name="Alfaro M."/>
            <person name="Sun H."/>
            <person name="Tritt A."/>
            <person name="Yoshinaga Y."/>
            <person name="Zwiers L.-H."/>
            <person name="Turgeon B."/>
            <person name="Goodwin S."/>
            <person name="Spatafora J."/>
            <person name="Crous P."/>
            <person name="Grigoriev I."/>
        </authorList>
    </citation>
    <scope>NUCLEOTIDE SEQUENCE</scope>
    <source>
        <strain evidence="6">CBS 113389</strain>
    </source>
</reference>
<gene>
    <name evidence="6" type="ORF">BDY17DRAFT_324362</name>
</gene>
<accession>A0A6A6PV89</accession>
<evidence type="ECO:0000256" key="2">
    <source>
        <dbReference type="ARBA" id="ARBA00022723"/>
    </source>
</evidence>
<evidence type="ECO:0000259" key="5">
    <source>
        <dbReference type="SMART" id="SM01131"/>
    </source>
</evidence>
<evidence type="ECO:0000256" key="1">
    <source>
        <dbReference type="ARBA" id="ARBA00001936"/>
    </source>
</evidence>
<dbReference type="Pfam" id="PF01368">
    <property type="entry name" value="DHH"/>
    <property type="match status" value="1"/>
</dbReference>
<keyword evidence="2" id="KW-0479">Metal-binding</keyword>
<dbReference type="PANTHER" id="PTHR12112:SF39">
    <property type="entry name" value="EG:152A3.5 PROTEIN (FBGN0003116_PN PROTEIN)"/>
    <property type="match status" value="1"/>
</dbReference>
<name>A0A6A6PV89_9PEZI</name>
<dbReference type="SMART" id="SM01131">
    <property type="entry name" value="DHHA2"/>
    <property type="match status" value="1"/>
</dbReference>
<evidence type="ECO:0000256" key="4">
    <source>
        <dbReference type="ARBA" id="ARBA00023211"/>
    </source>
</evidence>
<sequence>MSRASLRLFLSNAKRHVSQCLSGGGEHHLSFVIGNQSADLDSITCALVYGYLQSFTAQTAKTQGYIIPITNIPSRDLRLRPELTALLKNVNLKPSDLITLDDLGNLHESLPSDRTDWTLVDHNALLGELGKHYSKRVKAVIDHHDDEKAVPQDASPRIIEKSGSCCSLVVNSFRNVWDSASTSSTDTRTGDIEPEEADAQVALLSLGPILIDTVNLRSEDKTTPHDRQAVDYLESKINSSRKLHQTYERDAFYNQLNDAKSNLDALTLPEILEKDYKEWHEGDLTLGISSSVKSIKYLMDKDANFTNVLLEFAKGKKLDLFAVMTAHNESDSFARQLLLLAVSENKAIDVAEKFVTANQGDLKLEENDPGLEASGSKWIKIWQQGNLAASRKKVAPALRKVM</sequence>
<dbReference type="InterPro" id="IPR001667">
    <property type="entry name" value="DDH_dom"/>
</dbReference>
<dbReference type="Gene3D" id="3.10.310.20">
    <property type="entry name" value="DHHA2 domain"/>
    <property type="match status" value="1"/>
</dbReference>
<protein>
    <recommendedName>
        <fullName evidence="5">DHHA2 domain-containing protein</fullName>
    </recommendedName>
</protein>
<comment type="cofactor">
    <cofactor evidence="1">
        <name>Mn(2+)</name>
        <dbReference type="ChEBI" id="CHEBI:29035"/>
    </cofactor>
</comment>
<organism evidence="6 7">
    <name type="scientific">Neohortaea acidophila</name>
    <dbReference type="NCBI Taxonomy" id="245834"/>
    <lineage>
        <taxon>Eukaryota</taxon>
        <taxon>Fungi</taxon>
        <taxon>Dikarya</taxon>
        <taxon>Ascomycota</taxon>
        <taxon>Pezizomycotina</taxon>
        <taxon>Dothideomycetes</taxon>
        <taxon>Dothideomycetidae</taxon>
        <taxon>Mycosphaerellales</taxon>
        <taxon>Teratosphaeriaceae</taxon>
        <taxon>Neohortaea</taxon>
    </lineage>
</organism>
<dbReference type="Proteomes" id="UP000799767">
    <property type="component" value="Unassembled WGS sequence"/>
</dbReference>
<keyword evidence="4" id="KW-0464">Manganese</keyword>
<dbReference type="RefSeq" id="XP_033590214.1">
    <property type="nucleotide sequence ID" value="XM_033737175.1"/>
</dbReference>
<keyword evidence="7" id="KW-1185">Reference proteome</keyword>
<dbReference type="InterPro" id="IPR038763">
    <property type="entry name" value="DHH_sf"/>
</dbReference>
<dbReference type="GO" id="GO:0005737">
    <property type="term" value="C:cytoplasm"/>
    <property type="evidence" value="ECO:0007669"/>
    <property type="project" value="InterPro"/>
</dbReference>
<dbReference type="OrthoDB" id="374045at2759"/>
<dbReference type="Pfam" id="PF02833">
    <property type="entry name" value="DHHA2"/>
    <property type="match status" value="1"/>
</dbReference>
<feature type="domain" description="DHHA2" evidence="5">
    <location>
        <begin position="253"/>
        <end position="402"/>
    </location>
</feature>
<evidence type="ECO:0000313" key="6">
    <source>
        <dbReference type="EMBL" id="KAF2483644.1"/>
    </source>
</evidence>
<dbReference type="SUPFAM" id="SSF64182">
    <property type="entry name" value="DHH phosphoesterases"/>
    <property type="match status" value="1"/>
</dbReference>